<sequence length="463" mass="49672">MLPSSRRATLRGGPTLTALLGAGLTLVVLALVAGLLATPAGSEGRRGDRPGDRPGERSGERSGDRRAAPAPRQLEERPNVVVVVMDDVSVDLVPTMARLGGLARQGATYGDAHVVNTLCCPSRAATFTGQPPHLNGVMTNTSGGPLGAKGGWRAFRENGGPKRSYNVALQDAGYRTGFVGKYLNEYEPGQPEGPRSPVRTPPPTVPGWTDFEAFSGGAYDGWDYARTVTGADGDLALRAEPAPPATAPARVKDRAYAGTVIADRALSLARSYERSDEPYLLHVAPYAAHARTGDPAYPRDPVFPAAFRDRPGVRSTQGDCGARACGRLSVRDLPGYGDDPRDNRPVRLRGGEPVTTAGWRPDRVTLSRADALKRYRDRARMVQSVDRMIGRLMRVVGPDTYVLITSDNGFHLGQHGLDGGRARRTSPTPGCRWSWWAPASSRAVAARPPRTWTSPRRSSSWPG</sequence>
<evidence type="ECO:0000256" key="4">
    <source>
        <dbReference type="ARBA" id="ARBA00023180"/>
    </source>
</evidence>
<feature type="compositionally biased region" description="Basic and acidic residues" evidence="5">
    <location>
        <begin position="43"/>
        <end position="74"/>
    </location>
</feature>
<comment type="similarity">
    <text evidence="1">Belongs to the sulfatase family.</text>
</comment>
<evidence type="ECO:0000256" key="2">
    <source>
        <dbReference type="ARBA" id="ARBA00022729"/>
    </source>
</evidence>
<dbReference type="PROSITE" id="PS00149">
    <property type="entry name" value="SULFATASE_2"/>
    <property type="match status" value="1"/>
</dbReference>
<dbReference type="InterPro" id="IPR017850">
    <property type="entry name" value="Alkaline_phosphatase_core_sf"/>
</dbReference>
<dbReference type="PANTHER" id="PTHR43108:SF8">
    <property type="entry name" value="SD21168P"/>
    <property type="match status" value="1"/>
</dbReference>
<accession>A0ABX8ELA3</accession>
<feature type="domain" description="Sulfatase N-terminal" evidence="6">
    <location>
        <begin position="78"/>
        <end position="421"/>
    </location>
</feature>
<evidence type="ECO:0000313" key="7">
    <source>
        <dbReference type="EMBL" id="QVT81315.1"/>
    </source>
</evidence>
<keyword evidence="4" id="KW-0325">Glycoprotein</keyword>
<proteinExistence type="inferred from homology"/>
<evidence type="ECO:0000259" key="6">
    <source>
        <dbReference type="Pfam" id="PF00884"/>
    </source>
</evidence>
<dbReference type="PANTHER" id="PTHR43108">
    <property type="entry name" value="N-ACETYLGLUCOSAMINE-6-SULFATASE FAMILY MEMBER"/>
    <property type="match status" value="1"/>
</dbReference>
<evidence type="ECO:0000256" key="1">
    <source>
        <dbReference type="ARBA" id="ARBA00008779"/>
    </source>
</evidence>
<dbReference type="EC" id="3.1.4.-" evidence="7"/>
<keyword evidence="3 7" id="KW-0378">Hydrolase</keyword>
<keyword evidence="8" id="KW-1185">Reference proteome</keyword>
<keyword evidence="2" id="KW-0732">Signal</keyword>
<dbReference type="RefSeq" id="WP_214056703.1">
    <property type="nucleotide sequence ID" value="NZ_CP075371.1"/>
</dbReference>
<organism evidence="7 8">
    <name type="scientific">Nocardioides aquaticus</name>
    <dbReference type="NCBI Taxonomy" id="160826"/>
    <lineage>
        <taxon>Bacteria</taxon>
        <taxon>Bacillati</taxon>
        <taxon>Actinomycetota</taxon>
        <taxon>Actinomycetes</taxon>
        <taxon>Propionibacteriales</taxon>
        <taxon>Nocardioidaceae</taxon>
        <taxon>Nocardioides</taxon>
    </lineage>
</organism>
<dbReference type="Gene3D" id="3.40.720.10">
    <property type="entry name" value="Alkaline Phosphatase, subunit A"/>
    <property type="match status" value="1"/>
</dbReference>
<dbReference type="SUPFAM" id="SSF53649">
    <property type="entry name" value="Alkaline phosphatase-like"/>
    <property type="match status" value="1"/>
</dbReference>
<feature type="region of interest" description="Disordered" evidence="5">
    <location>
        <begin position="39"/>
        <end position="74"/>
    </location>
</feature>
<gene>
    <name evidence="7" type="ORF">ENKNEFLB_03723</name>
</gene>
<dbReference type="Proteomes" id="UP000679307">
    <property type="component" value="Chromosome"/>
</dbReference>
<protein>
    <submittedName>
        <fullName evidence="7">Multifunctional alkaline phosphatase superfamily protein</fullName>
        <ecNumber evidence="7">3.1.4.-</ecNumber>
    </submittedName>
</protein>
<dbReference type="EMBL" id="CP075371">
    <property type="protein sequence ID" value="QVT81315.1"/>
    <property type="molecule type" value="Genomic_DNA"/>
</dbReference>
<evidence type="ECO:0000313" key="8">
    <source>
        <dbReference type="Proteomes" id="UP000679307"/>
    </source>
</evidence>
<dbReference type="Pfam" id="PF00884">
    <property type="entry name" value="Sulfatase"/>
    <property type="match status" value="1"/>
</dbReference>
<dbReference type="GO" id="GO:0016787">
    <property type="term" value="F:hydrolase activity"/>
    <property type="evidence" value="ECO:0007669"/>
    <property type="project" value="UniProtKB-KW"/>
</dbReference>
<evidence type="ECO:0000256" key="5">
    <source>
        <dbReference type="SAM" id="MobiDB-lite"/>
    </source>
</evidence>
<feature type="region of interest" description="Disordered" evidence="5">
    <location>
        <begin position="442"/>
        <end position="463"/>
    </location>
</feature>
<dbReference type="InterPro" id="IPR000917">
    <property type="entry name" value="Sulfatase_N"/>
</dbReference>
<reference evidence="7 8" key="1">
    <citation type="submission" date="2021-05" db="EMBL/GenBank/DDBJ databases">
        <title>Complete genome of Nocardioides aquaticus KCTC 9944T isolated from meromictic and hypersaline Ekho Lake, Antarctica.</title>
        <authorList>
            <person name="Hwang K."/>
            <person name="Kim K.M."/>
            <person name="Choe H."/>
        </authorList>
    </citation>
    <scope>NUCLEOTIDE SEQUENCE [LARGE SCALE GENOMIC DNA]</scope>
    <source>
        <strain evidence="7 8">KCTC 9944</strain>
    </source>
</reference>
<name>A0ABX8ELA3_9ACTN</name>
<feature type="region of interest" description="Disordered" evidence="5">
    <location>
        <begin position="335"/>
        <end position="355"/>
    </location>
</feature>
<evidence type="ECO:0000256" key="3">
    <source>
        <dbReference type="ARBA" id="ARBA00022801"/>
    </source>
</evidence>
<dbReference type="InterPro" id="IPR024607">
    <property type="entry name" value="Sulfatase_CS"/>
</dbReference>